<proteinExistence type="predicted"/>
<accession>A0A5N6LUW6</accession>
<evidence type="ECO:0000313" key="1">
    <source>
        <dbReference type="EMBL" id="KAD2805386.1"/>
    </source>
</evidence>
<keyword evidence="2" id="KW-1185">Reference proteome</keyword>
<organism evidence="1 2">
    <name type="scientific">Mikania micrantha</name>
    <name type="common">bitter vine</name>
    <dbReference type="NCBI Taxonomy" id="192012"/>
    <lineage>
        <taxon>Eukaryota</taxon>
        <taxon>Viridiplantae</taxon>
        <taxon>Streptophyta</taxon>
        <taxon>Embryophyta</taxon>
        <taxon>Tracheophyta</taxon>
        <taxon>Spermatophyta</taxon>
        <taxon>Magnoliopsida</taxon>
        <taxon>eudicotyledons</taxon>
        <taxon>Gunneridae</taxon>
        <taxon>Pentapetalae</taxon>
        <taxon>asterids</taxon>
        <taxon>campanulids</taxon>
        <taxon>Asterales</taxon>
        <taxon>Asteraceae</taxon>
        <taxon>Asteroideae</taxon>
        <taxon>Heliantheae alliance</taxon>
        <taxon>Eupatorieae</taxon>
        <taxon>Mikania</taxon>
    </lineage>
</organism>
<comment type="caution">
    <text evidence="1">The sequence shown here is derived from an EMBL/GenBank/DDBJ whole genome shotgun (WGS) entry which is preliminary data.</text>
</comment>
<evidence type="ECO:0000313" key="2">
    <source>
        <dbReference type="Proteomes" id="UP000326396"/>
    </source>
</evidence>
<sequence length="127" mass="14189">MVTDGGSEMVDGGVGTVGLVEDRRWLIRDEGKRSTMGWDGGVGRGFKFDQIFRKQTPPKALLAGVWSTSSAKEVEALKPENLAAESLRGMEQQLTEKADGLQYFMERVWVPHHENLRDLVMDEAHKS</sequence>
<gene>
    <name evidence="1" type="ORF">E3N88_38763</name>
</gene>
<reference evidence="1 2" key="1">
    <citation type="submission" date="2019-05" db="EMBL/GenBank/DDBJ databases">
        <title>Mikania micrantha, genome provides insights into the molecular mechanism of rapid growth.</title>
        <authorList>
            <person name="Liu B."/>
        </authorList>
    </citation>
    <scope>NUCLEOTIDE SEQUENCE [LARGE SCALE GENOMIC DNA]</scope>
    <source>
        <strain evidence="1">NLD-2019</strain>
        <tissue evidence="1">Leaf</tissue>
    </source>
</reference>
<dbReference type="EMBL" id="SZYD01000018">
    <property type="protein sequence ID" value="KAD2805386.1"/>
    <property type="molecule type" value="Genomic_DNA"/>
</dbReference>
<dbReference type="Proteomes" id="UP000326396">
    <property type="component" value="Linkage Group LG8"/>
</dbReference>
<protein>
    <submittedName>
        <fullName evidence="1">Uncharacterized protein</fullName>
    </submittedName>
</protein>
<name>A0A5N6LUW6_9ASTR</name>
<dbReference type="AlphaFoldDB" id="A0A5N6LUW6"/>